<dbReference type="InterPro" id="IPR001019">
    <property type="entry name" value="Gprotein_alpha_su"/>
</dbReference>
<dbReference type="PROSITE" id="PS51882">
    <property type="entry name" value="G_ALPHA"/>
    <property type="match status" value="1"/>
</dbReference>
<dbReference type="Proteomes" id="UP001287356">
    <property type="component" value="Unassembled WGS sequence"/>
</dbReference>
<dbReference type="AlphaFoldDB" id="A0AAE0NCW1"/>
<sequence>MAICKDTQESRLQSWRQRLAPRSLLPTSSRLSGLLARGRQASRPTTPRPKSQDDSLPRANTWPLLIKQRSQSLAVRQAAEARKRSAVIDKQIAADFEKRKQSVLVWGEYEAIVLLVENFMKASSSSRARSDSQALAVELDVDLEAAVVPIRRNVLLEARRFVESLLDVVEEHSDMEQAVGLVKRMKAKNATLDDKMALSIEELWSSKAFRTACTAAGKPDAFAHLVMDAVRRISAENYIPTLADHRRFFQDRRRMMFKGTFEFNPLSVSLADMNCMNSGIKSVRSYFEDATSLLFLFDLSHCVELFDNDDESHHDEGRLRESLTLFEHLVNTRYFSQASMILVLWNVAGFKDKFGGKKLSSSLRINNRPEGESVAEQAINHVIGKFTAAKKSGMKLHTHVAELSDTATTTTILAAVKDAMLNRALADSGVLRTGTA</sequence>
<proteinExistence type="predicted"/>
<dbReference type="PANTHER" id="PTHR10218">
    <property type="entry name" value="GTP-BINDING PROTEIN ALPHA SUBUNIT"/>
    <property type="match status" value="1"/>
</dbReference>
<evidence type="ECO:0000256" key="6">
    <source>
        <dbReference type="SAM" id="MobiDB-lite"/>
    </source>
</evidence>
<comment type="caution">
    <text evidence="7">The sequence shown here is derived from an EMBL/GenBank/DDBJ whole genome shotgun (WGS) entry which is preliminary data.</text>
</comment>
<reference evidence="7" key="1">
    <citation type="journal article" date="2023" name="Mol. Phylogenet. Evol.">
        <title>Genome-scale phylogeny and comparative genomics of the fungal order Sordariales.</title>
        <authorList>
            <person name="Hensen N."/>
            <person name="Bonometti L."/>
            <person name="Westerberg I."/>
            <person name="Brannstrom I.O."/>
            <person name="Guillou S."/>
            <person name="Cros-Aarteil S."/>
            <person name="Calhoun S."/>
            <person name="Haridas S."/>
            <person name="Kuo A."/>
            <person name="Mondo S."/>
            <person name="Pangilinan J."/>
            <person name="Riley R."/>
            <person name="LaButti K."/>
            <person name="Andreopoulos B."/>
            <person name="Lipzen A."/>
            <person name="Chen C."/>
            <person name="Yan M."/>
            <person name="Daum C."/>
            <person name="Ng V."/>
            <person name="Clum A."/>
            <person name="Steindorff A."/>
            <person name="Ohm R.A."/>
            <person name="Martin F."/>
            <person name="Silar P."/>
            <person name="Natvig D.O."/>
            <person name="Lalanne C."/>
            <person name="Gautier V."/>
            <person name="Ament-Velasquez S.L."/>
            <person name="Kruys A."/>
            <person name="Hutchinson M.I."/>
            <person name="Powell A.J."/>
            <person name="Barry K."/>
            <person name="Miller A.N."/>
            <person name="Grigoriev I.V."/>
            <person name="Debuchy R."/>
            <person name="Gladieux P."/>
            <person name="Hiltunen Thoren M."/>
            <person name="Johannesson H."/>
        </authorList>
    </citation>
    <scope>NUCLEOTIDE SEQUENCE</scope>
    <source>
        <strain evidence="7">CBS 958.72</strain>
    </source>
</reference>
<dbReference type="PANTHER" id="PTHR10218:SF369">
    <property type="entry name" value="GUANINE NUCLEOTIDE-BINDING PROTEIN ALPHA-2 SUBUNIT"/>
    <property type="match status" value="1"/>
</dbReference>
<dbReference type="Pfam" id="PF00503">
    <property type="entry name" value="G-alpha"/>
    <property type="match status" value="1"/>
</dbReference>
<dbReference type="EMBL" id="JAULSN010000002">
    <property type="protein sequence ID" value="KAK3379061.1"/>
    <property type="molecule type" value="Genomic_DNA"/>
</dbReference>
<evidence type="ECO:0000256" key="3">
    <source>
        <dbReference type="ARBA" id="ARBA00022842"/>
    </source>
</evidence>
<dbReference type="FunFam" id="3.40.50.300:FF:000692">
    <property type="entry name" value="Guanine nucleotide-binding protein subunit alpha"/>
    <property type="match status" value="1"/>
</dbReference>
<keyword evidence="4" id="KW-0342">GTP-binding</keyword>
<evidence type="ECO:0000256" key="4">
    <source>
        <dbReference type="ARBA" id="ARBA00023134"/>
    </source>
</evidence>
<evidence type="ECO:0000256" key="1">
    <source>
        <dbReference type="ARBA" id="ARBA00022723"/>
    </source>
</evidence>
<feature type="region of interest" description="Disordered" evidence="6">
    <location>
        <begin position="35"/>
        <end position="59"/>
    </location>
</feature>
<name>A0AAE0NCW1_9PEZI</name>
<dbReference type="InterPro" id="IPR011025">
    <property type="entry name" value="GproteinA_insert"/>
</dbReference>
<dbReference type="Gene3D" id="1.10.400.10">
    <property type="entry name" value="GI Alpha 1, domain 2-like"/>
    <property type="match status" value="1"/>
</dbReference>
<dbReference type="GO" id="GO:0005737">
    <property type="term" value="C:cytoplasm"/>
    <property type="evidence" value="ECO:0007669"/>
    <property type="project" value="TreeGrafter"/>
</dbReference>
<dbReference type="GO" id="GO:0003924">
    <property type="term" value="F:GTPase activity"/>
    <property type="evidence" value="ECO:0007669"/>
    <property type="project" value="InterPro"/>
</dbReference>
<dbReference type="GO" id="GO:0005525">
    <property type="term" value="F:GTP binding"/>
    <property type="evidence" value="ECO:0007669"/>
    <property type="project" value="UniProtKB-KW"/>
</dbReference>
<protein>
    <submittedName>
        <fullName evidence="7">Uncharacterized protein</fullName>
    </submittedName>
</protein>
<keyword evidence="3" id="KW-0460">Magnesium</keyword>
<dbReference type="GO" id="GO:0046872">
    <property type="term" value="F:metal ion binding"/>
    <property type="evidence" value="ECO:0007669"/>
    <property type="project" value="UniProtKB-KW"/>
</dbReference>
<dbReference type="InterPro" id="IPR027417">
    <property type="entry name" value="P-loop_NTPase"/>
</dbReference>
<keyword evidence="5" id="KW-0807">Transducer</keyword>
<keyword evidence="2" id="KW-0547">Nucleotide-binding</keyword>
<dbReference type="GO" id="GO:0007189">
    <property type="term" value="P:adenylate cyclase-activating G protein-coupled receptor signaling pathway"/>
    <property type="evidence" value="ECO:0007669"/>
    <property type="project" value="TreeGrafter"/>
</dbReference>
<dbReference type="GO" id="GO:0005834">
    <property type="term" value="C:heterotrimeric G-protein complex"/>
    <property type="evidence" value="ECO:0007669"/>
    <property type="project" value="TreeGrafter"/>
</dbReference>
<keyword evidence="8" id="KW-1185">Reference proteome</keyword>
<reference evidence="7" key="2">
    <citation type="submission" date="2023-06" db="EMBL/GenBank/DDBJ databases">
        <authorList>
            <consortium name="Lawrence Berkeley National Laboratory"/>
            <person name="Haridas S."/>
            <person name="Hensen N."/>
            <person name="Bonometti L."/>
            <person name="Westerberg I."/>
            <person name="Brannstrom I.O."/>
            <person name="Guillou S."/>
            <person name="Cros-Aarteil S."/>
            <person name="Calhoun S."/>
            <person name="Kuo A."/>
            <person name="Mondo S."/>
            <person name="Pangilinan J."/>
            <person name="Riley R."/>
            <person name="Labutti K."/>
            <person name="Andreopoulos B."/>
            <person name="Lipzen A."/>
            <person name="Chen C."/>
            <person name="Yanf M."/>
            <person name="Daum C."/>
            <person name="Ng V."/>
            <person name="Clum A."/>
            <person name="Steindorff A."/>
            <person name="Ohm R."/>
            <person name="Martin F."/>
            <person name="Silar P."/>
            <person name="Natvig D."/>
            <person name="Lalanne C."/>
            <person name="Gautier V."/>
            <person name="Ament-Velasquez S.L."/>
            <person name="Kruys A."/>
            <person name="Hutchinson M.I."/>
            <person name="Powell A.J."/>
            <person name="Barry K."/>
            <person name="Miller A.N."/>
            <person name="Grigoriev I.V."/>
            <person name="Debuchy R."/>
            <person name="Gladieux P."/>
            <person name="Thoren M.H."/>
            <person name="Johannesson H."/>
        </authorList>
    </citation>
    <scope>NUCLEOTIDE SEQUENCE</scope>
    <source>
        <strain evidence="7">CBS 958.72</strain>
    </source>
</reference>
<evidence type="ECO:0000256" key="2">
    <source>
        <dbReference type="ARBA" id="ARBA00022741"/>
    </source>
</evidence>
<dbReference type="GO" id="GO:0031683">
    <property type="term" value="F:G-protein beta/gamma-subunit complex binding"/>
    <property type="evidence" value="ECO:0007669"/>
    <property type="project" value="InterPro"/>
</dbReference>
<evidence type="ECO:0000313" key="7">
    <source>
        <dbReference type="EMBL" id="KAK3379061.1"/>
    </source>
</evidence>
<keyword evidence="1" id="KW-0479">Metal-binding</keyword>
<dbReference type="SMART" id="SM00275">
    <property type="entry name" value="G_alpha"/>
    <property type="match status" value="1"/>
</dbReference>
<dbReference type="Gene3D" id="3.40.50.300">
    <property type="entry name" value="P-loop containing nucleotide triphosphate hydrolases"/>
    <property type="match status" value="1"/>
</dbReference>
<organism evidence="7 8">
    <name type="scientific">Lasiosphaeria ovina</name>
    <dbReference type="NCBI Taxonomy" id="92902"/>
    <lineage>
        <taxon>Eukaryota</taxon>
        <taxon>Fungi</taxon>
        <taxon>Dikarya</taxon>
        <taxon>Ascomycota</taxon>
        <taxon>Pezizomycotina</taxon>
        <taxon>Sordariomycetes</taxon>
        <taxon>Sordariomycetidae</taxon>
        <taxon>Sordariales</taxon>
        <taxon>Lasiosphaeriaceae</taxon>
        <taxon>Lasiosphaeria</taxon>
    </lineage>
</organism>
<dbReference type="GO" id="GO:0001664">
    <property type="term" value="F:G protein-coupled receptor binding"/>
    <property type="evidence" value="ECO:0007669"/>
    <property type="project" value="TreeGrafter"/>
</dbReference>
<evidence type="ECO:0000313" key="8">
    <source>
        <dbReference type="Proteomes" id="UP001287356"/>
    </source>
</evidence>
<gene>
    <name evidence="7" type="ORF">B0T24DRAFT_144859</name>
</gene>
<accession>A0AAE0NCW1</accession>
<evidence type="ECO:0000256" key="5">
    <source>
        <dbReference type="ARBA" id="ARBA00023224"/>
    </source>
</evidence>